<protein>
    <submittedName>
        <fullName evidence="2">Uncharacterized protein</fullName>
    </submittedName>
</protein>
<name>A0ABU7KMU5_9ACTN</name>
<feature type="region of interest" description="Disordered" evidence="1">
    <location>
        <begin position="115"/>
        <end position="136"/>
    </location>
</feature>
<feature type="compositionally biased region" description="Basic and acidic residues" evidence="1">
    <location>
        <begin position="183"/>
        <end position="198"/>
    </location>
</feature>
<gene>
    <name evidence="2" type="ORF">Q8A49_08820</name>
</gene>
<organism evidence="2 3">
    <name type="scientific">Nocardiopsis tropica</name>
    <dbReference type="NCBI Taxonomy" id="109330"/>
    <lineage>
        <taxon>Bacteria</taxon>
        <taxon>Bacillati</taxon>
        <taxon>Actinomycetota</taxon>
        <taxon>Actinomycetes</taxon>
        <taxon>Streptosporangiales</taxon>
        <taxon>Nocardiopsidaceae</taxon>
        <taxon>Nocardiopsis</taxon>
    </lineage>
</organism>
<sequence length="250" mass="27600">MGSAHPTYDDGYVDVDTRLAAFLTAHPEGALRPLDPTRPYRVERIEGTDERGRSVVTTFLVYTAAAYRSPDDQLPGVGIAWTPFPGRTEYTLDTELQNVETSAWGRAIRAVMPTGRPAPAHRSPAQAEPLTPRQINGLRTRAAKRATPELLAVLTAEIDEFLAHDRLTQDVADELRELARARKERLTAPTKSSEDKKTQLSVVGTQPEKLSPSASDNANAEDQRTRAERIAAKHGTAPRNTKKNKQQEDQ</sequence>
<evidence type="ECO:0000313" key="3">
    <source>
        <dbReference type="Proteomes" id="UP001348641"/>
    </source>
</evidence>
<evidence type="ECO:0000313" key="2">
    <source>
        <dbReference type="EMBL" id="MEE2050599.1"/>
    </source>
</evidence>
<accession>A0ABU7KMU5</accession>
<feature type="compositionally biased region" description="Basic and acidic residues" evidence="1">
    <location>
        <begin position="221"/>
        <end position="231"/>
    </location>
</feature>
<evidence type="ECO:0000256" key="1">
    <source>
        <dbReference type="SAM" id="MobiDB-lite"/>
    </source>
</evidence>
<dbReference type="EMBL" id="JAUUCC010000017">
    <property type="protein sequence ID" value="MEE2050599.1"/>
    <property type="molecule type" value="Genomic_DNA"/>
</dbReference>
<reference evidence="2 3" key="1">
    <citation type="submission" date="2023-07" db="EMBL/GenBank/DDBJ databases">
        <authorList>
            <person name="Girao M."/>
            <person name="Carvalho M.F."/>
        </authorList>
    </citation>
    <scope>NUCLEOTIDE SEQUENCE [LARGE SCALE GENOMIC DNA]</scope>
    <source>
        <strain evidence="2 3">66/93</strain>
    </source>
</reference>
<dbReference type="RefSeq" id="WP_330157801.1">
    <property type="nucleotide sequence ID" value="NZ_BAAAJA010000072.1"/>
</dbReference>
<feature type="region of interest" description="Disordered" evidence="1">
    <location>
        <begin position="183"/>
        <end position="250"/>
    </location>
</feature>
<comment type="caution">
    <text evidence="2">The sequence shown here is derived from an EMBL/GenBank/DDBJ whole genome shotgun (WGS) entry which is preliminary data.</text>
</comment>
<dbReference type="Proteomes" id="UP001348641">
    <property type="component" value="Unassembled WGS sequence"/>
</dbReference>
<proteinExistence type="predicted"/>